<keyword evidence="7" id="KW-0449">Lipoprotein</keyword>
<evidence type="ECO:0000313" key="7">
    <source>
        <dbReference type="EMBL" id="SHG55104.1"/>
    </source>
</evidence>
<dbReference type="SUPFAM" id="SSF50685">
    <property type="entry name" value="Barwin-like endoglucanases"/>
    <property type="match status" value="1"/>
</dbReference>
<dbReference type="PANTHER" id="PTHR34183">
    <property type="entry name" value="ENDOLYTIC PEPTIDOGLYCAN TRANSGLYCOSYLASE RLPA"/>
    <property type="match status" value="1"/>
</dbReference>
<evidence type="ECO:0000256" key="4">
    <source>
        <dbReference type="RuleBase" id="RU003495"/>
    </source>
</evidence>
<sequence precursor="true">MRKSITLFFLLSIVGFASSQSTIADKIKVSLSKTAVQKDTVKKNKSLIVQQQIVKDTLAEEKEILKLKFYKKNAHASYYADKFHGRNTTSGIKYNKEKYTAAHKKFPFGTKLKVTNQINGKSVIVEVNDRGPFVKAREIDLSRKAFMEIANNKGSGAMTVTIEEIVK</sequence>
<dbReference type="GO" id="GO:0000270">
    <property type="term" value="P:peptidoglycan metabolic process"/>
    <property type="evidence" value="ECO:0007669"/>
    <property type="project" value="UniProtKB-UniRule"/>
</dbReference>
<comment type="function">
    <text evidence="3">Lytic transglycosylase with a strong preference for naked glycan strands that lack stem peptides.</text>
</comment>
<evidence type="ECO:0000313" key="6">
    <source>
        <dbReference type="EMBL" id="PRZ26387.1"/>
    </source>
</evidence>
<dbReference type="HAMAP" id="MF_02071">
    <property type="entry name" value="RlpA"/>
    <property type="match status" value="1"/>
</dbReference>
<dbReference type="GO" id="GO:0008932">
    <property type="term" value="F:lytic endotransglycosylase activity"/>
    <property type="evidence" value="ECO:0007669"/>
    <property type="project" value="UniProtKB-UniRule"/>
</dbReference>
<dbReference type="Pfam" id="PF03330">
    <property type="entry name" value="DPBB_1"/>
    <property type="match status" value="1"/>
</dbReference>
<protein>
    <recommendedName>
        <fullName evidence="3">Probable endolytic peptidoglycan transglycosylase RlpA</fullName>
        <ecNumber evidence="3">4.2.2.-</ecNumber>
    </recommendedName>
</protein>
<keyword evidence="2 3" id="KW-0961">Cell wall biogenesis/degradation</keyword>
<dbReference type="Proteomes" id="UP000184384">
    <property type="component" value="Unassembled WGS sequence"/>
</dbReference>
<dbReference type="RefSeq" id="WP_072940815.1">
    <property type="nucleotide sequence ID" value="NZ_FQWO01000002.1"/>
</dbReference>
<keyword evidence="1 3" id="KW-0456">Lyase</keyword>
<name>A0A1M5KQM6_9FLAO</name>
<dbReference type="Proteomes" id="UP000237771">
    <property type="component" value="Unassembled WGS sequence"/>
</dbReference>
<evidence type="ECO:0000259" key="5">
    <source>
        <dbReference type="Pfam" id="PF03330"/>
    </source>
</evidence>
<dbReference type="EMBL" id="FQWO01000002">
    <property type="protein sequence ID" value="SHG55104.1"/>
    <property type="molecule type" value="Genomic_DNA"/>
</dbReference>
<dbReference type="EMBL" id="PVUB01000002">
    <property type="protein sequence ID" value="PRZ26387.1"/>
    <property type="molecule type" value="Genomic_DNA"/>
</dbReference>
<feature type="signal peptide" evidence="3">
    <location>
        <begin position="1"/>
        <end position="19"/>
    </location>
</feature>
<organism evidence="7 8">
    <name type="scientific">Flavobacterium granuli</name>
    <dbReference type="NCBI Taxonomy" id="280093"/>
    <lineage>
        <taxon>Bacteria</taxon>
        <taxon>Pseudomonadati</taxon>
        <taxon>Bacteroidota</taxon>
        <taxon>Flavobacteriia</taxon>
        <taxon>Flavobacteriales</taxon>
        <taxon>Flavobacteriaceae</taxon>
        <taxon>Flavobacterium</taxon>
    </lineage>
</organism>
<evidence type="ECO:0000256" key="1">
    <source>
        <dbReference type="ARBA" id="ARBA00023239"/>
    </source>
</evidence>
<reference evidence="7" key="2">
    <citation type="submission" date="2016-11" db="EMBL/GenBank/DDBJ databases">
        <authorList>
            <person name="Jaros S."/>
            <person name="Januszkiewicz K."/>
            <person name="Wedrychowicz H."/>
        </authorList>
    </citation>
    <scope>NUCLEOTIDE SEQUENCE [LARGE SCALE GENOMIC DNA]</scope>
    <source>
        <strain evidence="7">DSM 19729</strain>
    </source>
</reference>
<evidence type="ECO:0000313" key="9">
    <source>
        <dbReference type="Proteomes" id="UP000237771"/>
    </source>
</evidence>
<feature type="chain" id="PRO_5013407130" description="Probable endolytic peptidoglycan transglycosylase RlpA" evidence="3">
    <location>
        <begin position="20"/>
        <end position="167"/>
    </location>
</feature>
<feature type="domain" description="RlpA-like protein double-psi beta-barrel" evidence="5">
    <location>
        <begin position="73"/>
        <end position="161"/>
    </location>
</feature>
<dbReference type="InterPro" id="IPR012997">
    <property type="entry name" value="RplA"/>
</dbReference>
<dbReference type="InterPro" id="IPR034718">
    <property type="entry name" value="RlpA"/>
</dbReference>
<keyword evidence="3" id="KW-0732">Signal</keyword>
<dbReference type="STRING" id="280093.SAMN05443373_102354"/>
<dbReference type="OrthoDB" id="9779128at2"/>
<evidence type="ECO:0000313" key="8">
    <source>
        <dbReference type="Proteomes" id="UP000184384"/>
    </source>
</evidence>
<dbReference type="Gene3D" id="2.40.40.10">
    <property type="entry name" value="RlpA-like domain"/>
    <property type="match status" value="1"/>
</dbReference>
<evidence type="ECO:0000256" key="2">
    <source>
        <dbReference type="ARBA" id="ARBA00023316"/>
    </source>
</evidence>
<dbReference type="GO" id="GO:0071555">
    <property type="term" value="P:cell wall organization"/>
    <property type="evidence" value="ECO:0007669"/>
    <property type="project" value="UniProtKB-KW"/>
</dbReference>
<dbReference type="PANTHER" id="PTHR34183:SF1">
    <property type="entry name" value="ENDOLYTIC PEPTIDOGLYCAN TRANSGLYCOSYLASE RLPA"/>
    <property type="match status" value="1"/>
</dbReference>
<reference evidence="6 9" key="3">
    <citation type="submission" date="2018-03" db="EMBL/GenBank/DDBJ databases">
        <title>Genomic Encyclopedia of Archaeal and Bacterial Type Strains, Phase II (KMG-II): from individual species to whole genera.</title>
        <authorList>
            <person name="Goeker M."/>
        </authorList>
    </citation>
    <scope>NUCLEOTIDE SEQUENCE [LARGE SCALE GENOMIC DNA]</scope>
    <source>
        <strain evidence="6 9">DSM 17797</strain>
    </source>
</reference>
<dbReference type="AlphaFoldDB" id="A0A1M5KQM6"/>
<dbReference type="NCBIfam" id="TIGR00413">
    <property type="entry name" value="rlpA"/>
    <property type="match status" value="1"/>
</dbReference>
<reference evidence="8" key="1">
    <citation type="submission" date="2016-11" db="EMBL/GenBank/DDBJ databases">
        <authorList>
            <person name="Varghese N."/>
            <person name="Submissions S."/>
        </authorList>
    </citation>
    <scope>NUCLEOTIDE SEQUENCE [LARGE SCALE GENOMIC DNA]</scope>
    <source>
        <strain evidence="8">DSM 19729</strain>
    </source>
</reference>
<accession>A0A1M5KQM6</accession>
<gene>
    <name evidence="3" type="primary">rlpA</name>
    <name evidence="6" type="ORF">BC624_102354</name>
    <name evidence="7" type="ORF">SAMN05443373_102354</name>
</gene>
<proteinExistence type="inferred from homology"/>
<comment type="similarity">
    <text evidence="3 4">Belongs to the RlpA family.</text>
</comment>
<dbReference type="InterPro" id="IPR036908">
    <property type="entry name" value="RlpA-like_sf"/>
</dbReference>
<keyword evidence="9" id="KW-1185">Reference proteome</keyword>
<evidence type="ECO:0000256" key="3">
    <source>
        <dbReference type="HAMAP-Rule" id="MF_02071"/>
    </source>
</evidence>
<dbReference type="CDD" id="cd22268">
    <property type="entry name" value="DPBB_RlpA-like"/>
    <property type="match status" value="1"/>
</dbReference>
<dbReference type="InterPro" id="IPR009009">
    <property type="entry name" value="RlpA-like_DPBB"/>
</dbReference>
<dbReference type="EC" id="4.2.2.-" evidence="3"/>